<feature type="compositionally biased region" description="Basic and acidic residues" evidence="1">
    <location>
        <begin position="7"/>
        <end position="21"/>
    </location>
</feature>
<dbReference type="InterPro" id="IPR036515">
    <property type="entry name" value="Transposase_17_sf"/>
</dbReference>
<dbReference type="InterPro" id="IPR002686">
    <property type="entry name" value="Transposase_17"/>
</dbReference>
<dbReference type="NCBIfam" id="NF047646">
    <property type="entry name" value="REP_Tyr_transpos"/>
    <property type="match status" value="1"/>
</dbReference>
<dbReference type="SUPFAM" id="SSF143422">
    <property type="entry name" value="Transposase IS200-like"/>
    <property type="match status" value="1"/>
</dbReference>
<dbReference type="PANTHER" id="PTHR36966">
    <property type="entry name" value="REP-ASSOCIATED TYROSINE TRANSPOSASE"/>
    <property type="match status" value="1"/>
</dbReference>
<dbReference type="eggNOG" id="COG1943">
    <property type="taxonomic scope" value="Bacteria"/>
</dbReference>
<keyword evidence="4" id="KW-1185">Reference proteome</keyword>
<evidence type="ECO:0000313" key="3">
    <source>
        <dbReference type="EMBL" id="EDM25911.1"/>
    </source>
</evidence>
<name>A6DR23_9BACT</name>
<accession>A6DR23</accession>
<evidence type="ECO:0000256" key="1">
    <source>
        <dbReference type="SAM" id="MobiDB-lite"/>
    </source>
</evidence>
<gene>
    <name evidence="3" type="ORF">LNTAR_07709</name>
</gene>
<dbReference type="Pfam" id="PF01797">
    <property type="entry name" value="Y1_Tnp"/>
    <property type="match status" value="1"/>
</dbReference>
<dbReference type="Proteomes" id="UP000004947">
    <property type="component" value="Unassembled WGS sequence"/>
</dbReference>
<dbReference type="AlphaFoldDB" id="A6DR23"/>
<comment type="caution">
    <text evidence="3">The sequence shown here is derived from an EMBL/GenBank/DDBJ whole genome shotgun (WGS) entry which is preliminary data.</text>
</comment>
<proteinExistence type="predicted"/>
<evidence type="ECO:0000313" key="4">
    <source>
        <dbReference type="Proteomes" id="UP000004947"/>
    </source>
</evidence>
<dbReference type="PANTHER" id="PTHR36966:SF1">
    <property type="entry name" value="REP-ASSOCIATED TYROSINE TRANSPOSASE"/>
    <property type="match status" value="1"/>
</dbReference>
<dbReference type="STRING" id="313628.LNTAR_07709"/>
<organism evidence="3 4">
    <name type="scientific">Lentisphaera araneosa HTCC2155</name>
    <dbReference type="NCBI Taxonomy" id="313628"/>
    <lineage>
        <taxon>Bacteria</taxon>
        <taxon>Pseudomonadati</taxon>
        <taxon>Lentisphaerota</taxon>
        <taxon>Lentisphaeria</taxon>
        <taxon>Lentisphaerales</taxon>
        <taxon>Lentisphaeraceae</taxon>
        <taxon>Lentisphaera</taxon>
    </lineage>
</organism>
<dbReference type="GO" id="GO:0004803">
    <property type="term" value="F:transposase activity"/>
    <property type="evidence" value="ECO:0007669"/>
    <property type="project" value="InterPro"/>
</dbReference>
<reference evidence="3 4" key="1">
    <citation type="journal article" date="2010" name="J. Bacteriol.">
        <title>Genome sequence of Lentisphaera araneosa HTCC2155T, the type species of the order Lentisphaerales in the phylum Lentisphaerae.</title>
        <authorList>
            <person name="Thrash J.C."/>
            <person name="Cho J.C."/>
            <person name="Vergin K.L."/>
            <person name="Morris R.M."/>
            <person name="Giovannoni S.J."/>
        </authorList>
    </citation>
    <scope>NUCLEOTIDE SEQUENCE [LARGE SCALE GENOMIC DNA]</scope>
    <source>
        <strain evidence="3 4">HTCC2155</strain>
    </source>
</reference>
<protein>
    <recommendedName>
        <fullName evidence="2">Transposase IS200-like domain-containing protein</fullName>
    </recommendedName>
</protein>
<feature type="domain" description="Transposase IS200-like" evidence="2">
    <location>
        <begin position="108"/>
        <end position="225"/>
    </location>
</feature>
<evidence type="ECO:0000259" key="2">
    <source>
        <dbReference type="SMART" id="SM01321"/>
    </source>
</evidence>
<dbReference type="GO" id="GO:0006313">
    <property type="term" value="P:DNA transposition"/>
    <property type="evidence" value="ECO:0007669"/>
    <property type="project" value="InterPro"/>
</dbReference>
<dbReference type="GO" id="GO:0043565">
    <property type="term" value="F:sequence-specific DNA binding"/>
    <property type="evidence" value="ECO:0007669"/>
    <property type="project" value="TreeGrafter"/>
</dbReference>
<dbReference type="InterPro" id="IPR052715">
    <property type="entry name" value="RAYT_transposase"/>
</dbReference>
<feature type="region of interest" description="Disordered" evidence="1">
    <location>
        <begin position="1"/>
        <end position="21"/>
    </location>
</feature>
<sequence>MGAPATRRHDNANKGERMREEFKNSEAWFSRDYLPHYDVANKYQMLTYRLADSLPKQVLLTITHSAGTSPIYDKKVMHDGSASDPPAYENMTPQEKIKYSQIVEQYLDKGYGSCLLKDSRNAQIVLDTWKFFDSDRYDLIAYVVMPNHVHVLIKTYEGWPIAKVLHSWKSYTAKEILKNEHEEGSSTHAGGSPALPNKVWQREYWDRFIRNENHFLKAIEYIHQNPVKAGLCANAEEWLWSSVHRFNKLK</sequence>
<dbReference type="Gene3D" id="3.30.70.1290">
    <property type="entry name" value="Transposase IS200-like"/>
    <property type="match status" value="1"/>
</dbReference>
<dbReference type="EMBL" id="ABCK01000022">
    <property type="protein sequence ID" value="EDM25911.1"/>
    <property type="molecule type" value="Genomic_DNA"/>
</dbReference>
<dbReference type="SMART" id="SM01321">
    <property type="entry name" value="Y1_Tnp"/>
    <property type="match status" value="1"/>
</dbReference>